<dbReference type="SUPFAM" id="SSF88723">
    <property type="entry name" value="PIN domain-like"/>
    <property type="match status" value="1"/>
</dbReference>
<accession>A0ABQ4QHF5</accession>
<dbReference type="EMBL" id="BPQG01000036">
    <property type="protein sequence ID" value="GJD44688.1"/>
    <property type="molecule type" value="Genomic_DNA"/>
</dbReference>
<keyword evidence="2" id="KW-1185">Reference proteome</keyword>
<evidence type="ECO:0000313" key="2">
    <source>
        <dbReference type="Proteomes" id="UP001055117"/>
    </source>
</evidence>
<dbReference type="Gene3D" id="3.40.50.1010">
    <property type="entry name" value="5'-nuclease"/>
    <property type="match status" value="1"/>
</dbReference>
<evidence type="ECO:0000313" key="1">
    <source>
        <dbReference type="EMBL" id="GJD44688.1"/>
    </source>
</evidence>
<protein>
    <recommendedName>
        <fullName evidence="3">PIN domain-containing protein</fullName>
    </recommendedName>
</protein>
<dbReference type="RefSeq" id="WP_147829582.1">
    <property type="nucleotide sequence ID" value="NZ_BPQG01000036.1"/>
</dbReference>
<name>A0ABQ4QHF5_9HYPH</name>
<comment type="caution">
    <text evidence="1">The sequence shown here is derived from an EMBL/GenBank/DDBJ whole genome shotgun (WGS) entry which is preliminary data.</text>
</comment>
<dbReference type="CDD" id="cd18683">
    <property type="entry name" value="PIN_VapC-like"/>
    <property type="match status" value="1"/>
</dbReference>
<reference evidence="1 2" key="1">
    <citation type="journal article" date="2021" name="Front. Microbiol.">
        <title>Comprehensive Comparative Genomics and Phenotyping of Methylobacterium Species.</title>
        <authorList>
            <person name="Alessa O."/>
            <person name="Ogura Y."/>
            <person name="Fujitani Y."/>
            <person name="Takami H."/>
            <person name="Hayashi T."/>
            <person name="Sahin N."/>
            <person name="Tani A."/>
        </authorList>
    </citation>
    <scope>NUCLEOTIDE SEQUENCE [LARGE SCALE GENOMIC DNA]</scope>
    <source>
        <strain evidence="1 2">DSM 23679</strain>
    </source>
</reference>
<sequence length="133" mass="14334">MIGVDTNVLLRHTLQDDAVQAPIGTAFLLAAERLAEPALVNPVVLIEFVWTLMRREGFTKSDLLALMDVLAASPHVVFTDRAAICAAIADWRIGRADFPDYLIGHLNRLAGASTTVTFDVDAAAEPAFSLLTS</sequence>
<dbReference type="InterPro" id="IPR029060">
    <property type="entry name" value="PIN-like_dom_sf"/>
</dbReference>
<dbReference type="Proteomes" id="UP001055117">
    <property type="component" value="Unassembled WGS sequence"/>
</dbReference>
<organism evidence="1 2">
    <name type="scientific">Methylobacterium cerastii</name>
    <dbReference type="NCBI Taxonomy" id="932741"/>
    <lineage>
        <taxon>Bacteria</taxon>
        <taxon>Pseudomonadati</taxon>
        <taxon>Pseudomonadota</taxon>
        <taxon>Alphaproteobacteria</taxon>
        <taxon>Hyphomicrobiales</taxon>
        <taxon>Methylobacteriaceae</taxon>
        <taxon>Methylobacterium</taxon>
    </lineage>
</organism>
<gene>
    <name evidence="1" type="ORF">AFCDBAGC_2555</name>
</gene>
<evidence type="ECO:0008006" key="3">
    <source>
        <dbReference type="Google" id="ProtNLM"/>
    </source>
</evidence>
<proteinExistence type="predicted"/>